<feature type="region of interest" description="Disordered" evidence="1">
    <location>
        <begin position="90"/>
        <end position="128"/>
    </location>
</feature>
<feature type="compositionally biased region" description="Polar residues" evidence="1">
    <location>
        <begin position="23"/>
        <end position="40"/>
    </location>
</feature>
<name>A0AA88I0Z7_ARTSF</name>
<evidence type="ECO:0000313" key="3">
    <source>
        <dbReference type="Proteomes" id="UP001187531"/>
    </source>
</evidence>
<organism evidence="2 3">
    <name type="scientific">Artemia franciscana</name>
    <name type="common">Brine shrimp</name>
    <name type="synonym">Artemia sanfranciscana</name>
    <dbReference type="NCBI Taxonomy" id="6661"/>
    <lineage>
        <taxon>Eukaryota</taxon>
        <taxon>Metazoa</taxon>
        <taxon>Ecdysozoa</taxon>
        <taxon>Arthropoda</taxon>
        <taxon>Crustacea</taxon>
        <taxon>Branchiopoda</taxon>
        <taxon>Anostraca</taxon>
        <taxon>Artemiidae</taxon>
        <taxon>Artemia</taxon>
    </lineage>
</organism>
<feature type="compositionally biased region" description="Polar residues" evidence="1">
    <location>
        <begin position="93"/>
        <end position="107"/>
    </location>
</feature>
<sequence>MMKSMEDSGIKISEGILKRAIESASNTERPSKSAPKQSRFLSRKLVSSDIHKGEVSKVTPTQRHPDLVSVAVCTSPTKQNPGLGRTHLIFRQDSVTTPTPPRKQNQVKQEEKLRLPTKRASSSPHIPSLSFKAPAVSGKTADTYYKSYSMPNTCYVSRRKKTQTLNLSIPFNSEEESLLRDVDNWSIVDPTDIAAPNVLKNHRCLKKSDEKATNQRMAKEQKFNDQPIGSKELLSKPRAEEDTLISKLKNLDLDLNFYEVTRIFTPTEEKEDNEKSLKSSDFDHISSIVQKPRLHCQNAILQLSSRYRDAITQLNKEKQEELIEVFRKLQNKGLQVDVETVMRGLLSPEELRLCLS</sequence>
<evidence type="ECO:0000313" key="2">
    <source>
        <dbReference type="EMBL" id="KAK2719615.1"/>
    </source>
</evidence>
<feature type="region of interest" description="Disordered" evidence="1">
    <location>
        <begin position="21"/>
        <end position="62"/>
    </location>
</feature>
<keyword evidence="3" id="KW-1185">Reference proteome</keyword>
<dbReference type="Proteomes" id="UP001187531">
    <property type="component" value="Unassembled WGS sequence"/>
</dbReference>
<gene>
    <name evidence="2" type="ORF">QYM36_005179</name>
</gene>
<dbReference type="AlphaFoldDB" id="A0AA88I0Z7"/>
<comment type="caution">
    <text evidence="2">The sequence shown here is derived from an EMBL/GenBank/DDBJ whole genome shotgun (WGS) entry which is preliminary data.</text>
</comment>
<proteinExistence type="predicted"/>
<evidence type="ECO:0000256" key="1">
    <source>
        <dbReference type="SAM" id="MobiDB-lite"/>
    </source>
</evidence>
<accession>A0AA88I0Z7</accession>
<reference evidence="2" key="1">
    <citation type="submission" date="2023-07" db="EMBL/GenBank/DDBJ databases">
        <title>Chromosome-level genome assembly of Artemia franciscana.</title>
        <authorList>
            <person name="Jo E."/>
        </authorList>
    </citation>
    <scope>NUCLEOTIDE SEQUENCE</scope>
    <source>
        <tissue evidence="2">Whole body</tissue>
    </source>
</reference>
<dbReference type="EMBL" id="JAVRJZ010000008">
    <property type="protein sequence ID" value="KAK2719615.1"/>
    <property type="molecule type" value="Genomic_DNA"/>
</dbReference>
<protein>
    <submittedName>
        <fullName evidence="2">Uncharacterized protein</fullName>
    </submittedName>
</protein>